<organism evidence="2 3">
    <name type="scientific">Elysia marginata</name>
    <dbReference type="NCBI Taxonomy" id="1093978"/>
    <lineage>
        <taxon>Eukaryota</taxon>
        <taxon>Metazoa</taxon>
        <taxon>Spiralia</taxon>
        <taxon>Lophotrochozoa</taxon>
        <taxon>Mollusca</taxon>
        <taxon>Gastropoda</taxon>
        <taxon>Heterobranchia</taxon>
        <taxon>Euthyneura</taxon>
        <taxon>Panpulmonata</taxon>
        <taxon>Sacoglossa</taxon>
        <taxon>Placobranchoidea</taxon>
        <taxon>Plakobranchidae</taxon>
        <taxon>Elysia</taxon>
    </lineage>
</organism>
<gene>
    <name evidence="2" type="ORF">ElyMa_006994000</name>
</gene>
<feature type="region of interest" description="Disordered" evidence="1">
    <location>
        <begin position="52"/>
        <end position="79"/>
    </location>
</feature>
<dbReference type="Proteomes" id="UP000762676">
    <property type="component" value="Unassembled WGS sequence"/>
</dbReference>
<feature type="compositionally biased region" description="Polar residues" evidence="1">
    <location>
        <begin position="1"/>
        <end position="11"/>
    </location>
</feature>
<evidence type="ECO:0000313" key="2">
    <source>
        <dbReference type="EMBL" id="GFS24068.1"/>
    </source>
</evidence>
<reference evidence="2 3" key="1">
    <citation type="journal article" date="2021" name="Elife">
        <title>Chloroplast acquisition without the gene transfer in kleptoplastic sea slugs, Plakobranchus ocellatus.</title>
        <authorList>
            <person name="Maeda T."/>
            <person name="Takahashi S."/>
            <person name="Yoshida T."/>
            <person name="Shimamura S."/>
            <person name="Takaki Y."/>
            <person name="Nagai Y."/>
            <person name="Toyoda A."/>
            <person name="Suzuki Y."/>
            <person name="Arimoto A."/>
            <person name="Ishii H."/>
            <person name="Satoh N."/>
            <person name="Nishiyama T."/>
            <person name="Hasebe M."/>
            <person name="Maruyama T."/>
            <person name="Minagawa J."/>
            <person name="Obokata J."/>
            <person name="Shigenobu S."/>
        </authorList>
    </citation>
    <scope>NUCLEOTIDE SEQUENCE [LARGE SCALE GENOMIC DNA]</scope>
</reference>
<name>A0AAV4JQV3_9GAST</name>
<feature type="compositionally biased region" description="Low complexity" evidence="1">
    <location>
        <begin position="57"/>
        <end position="70"/>
    </location>
</feature>
<evidence type="ECO:0000313" key="3">
    <source>
        <dbReference type="Proteomes" id="UP000762676"/>
    </source>
</evidence>
<feature type="compositionally biased region" description="Basic and acidic residues" evidence="1">
    <location>
        <begin position="158"/>
        <end position="174"/>
    </location>
</feature>
<dbReference type="AlphaFoldDB" id="A0AAV4JQV3"/>
<evidence type="ECO:0000256" key="1">
    <source>
        <dbReference type="SAM" id="MobiDB-lite"/>
    </source>
</evidence>
<protein>
    <submittedName>
        <fullName evidence="2">Uncharacterized protein</fullName>
    </submittedName>
</protein>
<accession>A0AAV4JQV3</accession>
<comment type="caution">
    <text evidence="2">The sequence shown here is derived from an EMBL/GenBank/DDBJ whole genome shotgun (WGS) entry which is preliminary data.</text>
</comment>
<dbReference type="EMBL" id="BMAT01013976">
    <property type="protein sequence ID" value="GFS24068.1"/>
    <property type="molecule type" value="Genomic_DNA"/>
</dbReference>
<feature type="region of interest" description="Disordered" evidence="1">
    <location>
        <begin position="1"/>
        <end position="23"/>
    </location>
</feature>
<sequence>MQEPQLINSSRSDGKFPGQQADNTMKKAMASRFYDRLAQIDSHRASFRRHLSRAKNSSGAASGLSLVSEGSFRKTQGKERLSRRRVVNFALPIMANQQWDRKNGNDVMIVRRSKSSGYGSDTDRWNTSVSADSSVVSAKDDPHLAVPSWRVEGEDESEKGKDRAVQRQDSKTDSNESEDVGEEEIRRLSSTLNGINLLSQLEEEQEDSVIKRRQASWINRDKGRLNQSSFLYMNV</sequence>
<proteinExistence type="predicted"/>
<keyword evidence="3" id="KW-1185">Reference proteome</keyword>
<feature type="region of interest" description="Disordered" evidence="1">
    <location>
        <begin position="131"/>
        <end position="183"/>
    </location>
</feature>